<name>A0AAV4WKI9_9ARAC</name>
<dbReference type="EMBL" id="BPLQ01014801">
    <property type="protein sequence ID" value="GIY83317.1"/>
    <property type="molecule type" value="Genomic_DNA"/>
</dbReference>
<evidence type="ECO:0000313" key="2">
    <source>
        <dbReference type="Proteomes" id="UP001054837"/>
    </source>
</evidence>
<keyword evidence="2" id="KW-1185">Reference proteome</keyword>
<dbReference type="AlphaFoldDB" id="A0AAV4WKI9"/>
<gene>
    <name evidence="1" type="ORF">CDAR_117581</name>
</gene>
<dbReference type="Proteomes" id="UP001054837">
    <property type="component" value="Unassembled WGS sequence"/>
</dbReference>
<evidence type="ECO:0000313" key="1">
    <source>
        <dbReference type="EMBL" id="GIY83317.1"/>
    </source>
</evidence>
<comment type="caution">
    <text evidence="1">The sequence shown here is derived from an EMBL/GenBank/DDBJ whole genome shotgun (WGS) entry which is preliminary data.</text>
</comment>
<proteinExistence type="predicted"/>
<sequence length="92" mass="10522">MALPHQFSPDCRPGMTIVCCPPPFGTSLHLQAIEYQNGIEASRVTNREFRADLIGGRFGTKDKIFTNLNWFEDLPGLRSYVGRNEWSLTFMR</sequence>
<organism evidence="1 2">
    <name type="scientific">Caerostris darwini</name>
    <dbReference type="NCBI Taxonomy" id="1538125"/>
    <lineage>
        <taxon>Eukaryota</taxon>
        <taxon>Metazoa</taxon>
        <taxon>Ecdysozoa</taxon>
        <taxon>Arthropoda</taxon>
        <taxon>Chelicerata</taxon>
        <taxon>Arachnida</taxon>
        <taxon>Araneae</taxon>
        <taxon>Araneomorphae</taxon>
        <taxon>Entelegynae</taxon>
        <taxon>Araneoidea</taxon>
        <taxon>Araneidae</taxon>
        <taxon>Caerostris</taxon>
    </lineage>
</organism>
<accession>A0AAV4WKI9</accession>
<reference evidence="1 2" key="1">
    <citation type="submission" date="2021-06" db="EMBL/GenBank/DDBJ databases">
        <title>Caerostris darwini draft genome.</title>
        <authorList>
            <person name="Kono N."/>
            <person name="Arakawa K."/>
        </authorList>
    </citation>
    <scope>NUCLEOTIDE SEQUENCE [LARGE SCALE GENOMIC DNA]</scope>
</reference>
<protein>
    <submittedName>
        <fullName evidence="1">Uncharacterized protein</fullName>
    </submittedName>
</protein>